<protein>
    <submittedName>
        <fullName evidence="1">Uncharacterized protein</fullName>
    </submittedName>
</protein>
<dbReference type="AlphaFoldDB" id="A0A081BVW1"/>
<dbReference type="HOGENOM" id="CLU_1335338_0_0_0"/>
<name>A0A081BVW1_VECG1</name>
<gene>
    <name evidence="1" type="ORF">U27_03428</name>
</gene>
<dbReference type="EMBL" id="DF820464">
    <property type="protein sequence ID" value="GAK56466.1"/>
    <property type="molecule type" value="Genomic_DNA"/>
</dbReference>
<dbReference type="STRING" id="1499967.U27_03428"/>
<reference evidence="1" key="1">
    <citation type="journal article" date="2015" name="PeerJ">
        <title>First genomic representation of candidate bacterial phylum KSB3 points to enhanced environmental sensing as a trigger of wastewater bulking.</title>
        <authorList>
            <person name="Sekiguchi Y."/>
            <person name="Ohashi A."/>
            <person name="Parks D.H."/>
            <person name="Yamauchi T."/>
            <person name="Tyson G.W."/>
            <person name="Hugenholtz P."/>
        </authorList>
    </citation>
    <scope>NUCLEOTIDE SEQUENCE [LARGE SCALE GENOMIC DNA]</scope>
</reference>
<keyword evidence="2" id="KW-1185">Reference proteome</keyword>
<sequence length="209" mass="23889">MTEMKQDQTMYNKATGMYMKALAEMMKALDVHSQVRVEMNGKLLKRAMDDGFLCVISNEIRRSLWNYCYDNEILLARGPIPISNATLNCIGWVFPYHTDDEKQQVHRLLVETSIKQNGGRASFVRKFWYSLRSALRVLPAEIPPNIVKISLTNAFYQTAVEVLSNVNLDTQQLFANVIYAVSPTHYSLPKGYNRDPAESMVIISPQTNF</sequence>
<evidence type="ECO:0000313" key="1">
    <source>
        <dbReference type="EMBL" id="GAK56466.1"/>
    </source>
</evidence>
<evidence type="ECO:0000313" key="2">
    <source>
        <dbReference type="Proteomes" id="UP000030661"/>
    </source>
</evidence>
<organism evidence="1">
    <name type="scientific">Vecturithrix granuli</name>
    <dbReference type="NCBI Taxonomy" id="1499967"/>
    <lineage>
        <taxon>Bacteria</taxon>
        <taxon>Candidatus Moduliflexota</taxon>
        <taxon>Candidatus Vecturitrichia</taxon>
        <taxon>Candidatus Vecturitrichales</taxon>
        <taxon>Candidatus Vecturitrichaceae</taxon>
        <taxon>Candidatus Vecturithrix</taxon>
    </lineage>
</organism>
<accession>A0A081BVW1</accession>
<dbReference type="Proteomes" id="UP000030661">
    <property type="component" value="Unassembled WGS sequence"/>
</dbReference>
<proteinExistence type="predicted"/>